<feature type="region of interest" description="Disordered" evidence="1">
    <location>
        <begin position="88"/>
        <end position="130"/>
    </location>
</feature>
<organism evidence="2 3">
    <name type="scientific">Undibacterium cyanobacteriorum</name>
    <dbReference type="NCBI Taxonomy" id="3073561"/>
    <lineage>
        <taxon>Bacteria</taxon>
        <taxon>Pseudomonadati</taxon>
        <taxon>Pseudomonadota</taxon>
        <taxon>Betaproteobacteria</taxon>
        <taxon>Burkholderiales</taxon>
        <taxon>Oxalobacteraceae</taxon>
        <taxon>Undibacterium</taxon>
    </lineage>
</organism>
<feature type="compositionally biased region" description="Low complexity" evidence="1">
    <location>
        <begin position="96"/>
        <end position="117"/>
    </location>
</feature>
<evidence type="ECO:0000313" key="3">
    <source>
        <dbReference type="Proteomes" id="UP001181355"/>
    </source>
</evidence>
<name>A0ABY9RFJ1_9BURK</name>
<accession>A0ABY9RFJ1</accession>
<evidence type="ECO:0000256" key="1">
    <source>
        <dbReference type="SAM" id="MobiDB-lite"/>
    </source>
</evidence>
<sequence length="130" mass="13627">MRIISNDEIKSISGGAIFNPNGRPTKIVAVQVPVYDALGNVAYSNVEYVEVFDVEAEAAREQAAAVAKLTLIYMEELRKLLPNCENTVNTVGDSQTKSATGTASGTPSVSGTGSVTSQLPATGTRCPPTH</sequence>
<dbReference type="RefSeq" id="WP_309481206.1">
    <property type="nucleotide sequence ID" value="NZ_CP133720.1"/>
</dbReference>
<reference evidence="2" key="1">
    <citation type="submission" date="2023-09" db="EMBL/GenBank/DDBJ databases">
        <title>Undibacterium sp. 20NA77.5 isolated from freshwater.</title>
        <authorList>
            <person name="Le V."/>
            <person name="Ko S.-R."/>
            <person name="Ahn C.-Y."/>
            <person name="Oh H.-M."/>
        </authorList>
    </citation>
    <scope>NUCLEOTIDE SEQUENCE</scope>
    <source>
        <strain evidence="2">20NA77.5</strain>
    </source>
</reference>
<proteinExistence type="predicted"/>
<gene>
    <name evidence="2" type="ORF">RF679_13755</name>
</gene>
<dbReference type="EMBL" id="CP133720">
    <property type="protein sequence ID" value="WMW79711.1"/>
    <property type="molecule type" value="Genomic_DNA"/>
</dbReference>
<evidence type="ECO:0000313" key="2">
    <source>
        <dbReference type="EMBL" id="WMW79711.1"/>
    </source>
</evidence>
<dbReference type="Proteomes" id="UP001181355">
    <property type="component" value="Chromosome"/>
</dbReference>
<protein>
    <submittedName>
        <fullName evidence="2">Uncharacterized protein</fullName>
    </submittedName>
</protein>
<keyword evidence="3" id="KW-1185">Reference proteome</keyword>